<dbReference type="RefSeq" id="XP_041437823.1">
    <property type="nucleotide sequence ID" value="XM_041581889.1"/>
</dbReference>
<dbReference type="InterPro" id="IPR008827">
    <property type="entry name" value="SYCP1"/>
</dbReference>
<dbReference type="Proteomes" id="UP000186698">
    <property type="component" value="Chromosome 2L"/>
</dbReference>
<dbReference type="OrthoDB" id="10064612at2759"/>
<name>A0A1L8HE05_XENLA</name>
<feature type="coiled-coil region" evidence="1">
    <location>
        <begin position="497"/>
        <end position="553"/>
    </location>
</feature>
<feature type="coiled-coil region" evidence="1">
    <location>
        <begin position="582"/>
        <end position="634"/>
    </location>
</feature>
<feature type="coiled-coil region" evidence="1">
    <location>
        <begin position="389"/>
        <end position="437"/>
    </location>
</feature>
<feature type="coiled-coil region" evidence="1">
    <location>
        <begin position="106"/>
        <end position="140"/>
    </location>
</feature>
<dbReference type="STRING" id="8355.A0A1L8HE05"/>
<dbReference type="GO" id="GO:0003690">
    <property type="term" value="F:double-stranded DNA binding"/>
    <property type="evidence" value="ECO:0000318"/>
    <property type="project" value="GO_Central"/>
</dbReference>
<dbReference type="PaxDb" id="8355-A0A1L8HE05"/>
<evidence type="ECO:0000313" key="3">
    <source>
        <dbReference type="Proteomes" id="UP000186698"/>
    </source>
</evidence>
<protein>
    <submittedName>
        <fullName evidence="4 5">Synaptonemal complex protein 1-like</fullName>
    </submittedName>
</protein>
<dbReference type="Pfam" id="PF05483">
    <property type="entry name" value="SCP-1"/>
    <property type="match status" value="2"/>
</dbReference>
<dbReference type="PANTHER" id="PTHR46918">
    <property type="entry name" value="SYNAPTONEMAL COMPLEX PROTEIN 1"/>
    <property type="match status" value="1"/>
</dbReference>
<organism evidence="3 5">
    <name type="scientific">Xenopus laevis</name>
    <name type="common">African clawed frog</name>
    <dbReference type="NCBI Taxonomy" id="8355"/>
    <lineage>
        <taxon>Eukaryota</taxon>
        <taxon>Metazoa</taxon>
        <taxon>Chordata</taxon>
        <taxon>Craniata</taxon>
        <taxon>Vertebrata</taxon>
        <taxon>Euteleostomi</taxon>
        <taxon>Amphibia</taxon>
        <taxon>Batrachia</taxon>
        <taxon>Anura</taxon>
        <taxon>Pipoidea</taxon>
        <taxon>Pipidae</taxon>
        <taxon>Xenopodinae</taxon>
        <taxon>Xenopus</taxon>
        <taxon>Xenopus</taxon>
    </lineage>
</organism>
<evidence type="ECO:0000256" key="1">
    <source>
        <dbReference type="SAM" id="Coils"/>
    </source>
</evidence>
<reference evidence="4 5" key="1">
    <citation type="submission" date="2025-04" db="UniProtKB">
        <authorList>
            <consortium name="RefSeq"/>
        </authorList>
    </citation>
    <scope>IDENTIFICATION</scope>
    <source>
        <strain evidence="4 5">J_2021</strain>
        <tissue evidence="4 5">Erythrocytes</tissue>
    </source>
</reference>
<gene>
    <name evidence="4 5" type="primary">LOC108707469</name>
</gene>
<feature type="coiled-coil region" evidence="1">
    <location>
        <begin position="190"/>
        <end position="287"/>
    </location>
</feature>
<evidence type="ECO:0000256" key="2">
    <source>
        <dbReference type="SAM" id="MobiDB-lite"/>
    </source>
</evidence>
<accession>A0A1L8HE05</accession>
<dbReference type="CTD" id="108707469"/>
<dbReference type="PANTHER" id="PTHR46918:SF1">
    <property type="entry name" value="SYNAPTONEMAL COMPLEX PROTEIN 1"/>
    <property type="match status" value="1"/>
</dbReference>
<dbReference type="AlphaFoldDB" id="A0A1L8HE05"/>
<sequence length="914" mass="106854">MEKEKPFTLFSVSRLNNSQVSAVKPQSIAEHCSFFQSCKSPVETGSLGSAIKNKNADLFQNLTPIFQKETAESASHLYSKLYKEAEKIKKWKVSTDLEIYFKEKQLLEYRKTTEAQRKAIQELQLENEKLSLKLEDDYNENQGLLNQSKATRHVCDLLRDTCTQAVEKANLYESERDTTMELYGDLSNIIERMITAFEELRLQAEKSRNDFYIQRNYQMELEKSNSKAQKLHELLEEAKESLKNFQDVQTTTQNELQNAQYLIICTNKEKESKLQELEAVKVQHALQFADLQCHINMLKETLQTEQTRFIERKHSLQDIMLEGQENTMVFEENVKTKSGTEREIVELNNMMEHIKRHTEEGIDVKSLTEQLTDIQKHLQTFFKSREEQIHHLLEEKTCLKKLVDELQETEKELQNSLQMREKEVTDLKKDINTLSEDGECCSKRIIELETVIEKKELKYTDILKDYERIVSEKEKIVSDNDVIARALQNTQRDLQASKQYEDQAKMKNEDMEQINVQLRKEIQLLNEQLEQKSEELKNEINICSEKITALKKEAESRDKTFEDLVIENKSMKKKFMRESKINKALKTEVKELLKQLNETQMHNEEIISSKQNEIEDANQRQQSLSNEIANLKIAAEESMKSQKETDIRCQHKIAEIVALMEKHKIQYDKTVEEKDSELNQFRMREHELLSAKINLETVLSNAKDEVMYLKEQLKQLQDNALISQETKFSMRNEMKNKKVQASLMDTPNQKTQRIDLQSHMIPFADEEKQPESKDVTIRTLTRNYMQPSQQKYTGRSPSVSMKEQHENKKTLLVDSTKKKRKAALAYDFHSDSSEHIDILEICEDDEAFKKFFQKYPQSTEVCAVPPKKVTGTVFKSPGPVLKMAAIKKMREAGWSAISKVDRRKKMKASEKLFC</sequence>
<dbReference type="GO" id="GO:0000711">
    <property type="term" value="P:meiotic DNA repair synthesis"/>
    <property type="evidence" value="ECO:0000318"/>
    <property type="project" value="GO_Central"/>
</dbReference>
<dbReference type="GO" id="GO:0001673">
    <property type="term" value="C:male germ cell nucleus"/>
    <property type="evidence" value="ECO:0000318"/>
    <property type="project" value="GO_Central"/>
</dbReference>
<dbReference type="KEGG" id="xla:108707469"/>
<dbReference type="GeneID" id="108707469"/>
<dbReference type="GO" id="GO:0051026">
    <property type="term" value="P:chiasma assembly"/>
    <property type="evidence" value="ECO:0000318"/>
    <property type="project" value="GO_Central"/>
</dbReference>
<proteinExistence type="predicted"/>
<evidence type="ECO:0000313" key="4">
    <source>
        <dbReference type="RefSeq" id="XP_041437823.1"/>
    </source>
</evidence>
<dbReference type="GO" id="GO:0000801">
    <property type="term" value="C:central element"/>
    <property type="evidence" value="ECO:0000318"/>
    <property type="project" value="GO_Central"/>
</dbReference>
<feature type="compositionally biased region" description="Polar residues" evidence="2">
    <location>
        <begin position="786"/>
        <end position="801"/>
    </location>
</feature>
<keyword evidence="3" id="KW-1185">Reference proteome</keyword>
<feature type="region of interest" description="Disordered" evidence="2">
    <location>
        <begin position="786"/>
        <end position="808"/>
    </location>
</feature>
<dbReference type="OMA" id="KHKDQYD"/>
<dbReference type="GO" id="GO:0000802">
    <property type="term" value="C:transverse filament"/>
    <property type="evidence" value="ECO:0000318"/>
    <property type="project" value="GO_Central"/>
</dbReference>
<keyword evidence="1" id="KW-0175">Coiled coil</keyword>
<evidence type="ECO:0000313" key="5">
    <source>
        <dbReference type="RefSeq" id="XP_041437824.1"/>
    </source>
</evidence>
<dbReference type="GO" id="GO:0051878">
    <property type="term" value="P:lateral element assembly"/>
    <property type="evidence" value="ECO:0000318"/>
    <property type="project" value="GO_Central"/>
</dbReference>
<dbReference type="RefSeq" id="XP_041437824.1">
    <property type="nucleotide sequence ID" value="XM_041581890.1"/>
</dbReference>